<evidence type="ECO:0000256" key="1">
    <source>
        <dbReference type="SAM" id="Phobius"/>
    </source>
</evidence>
<dbReference type="EMBL" id="CAADGH010000001">
    <property type="protein sequence ID" value="VFK74178.1"/>
    <property type="molecule type" value="Genomic_DNA"/>
</dbReference>
<accession>A0A451B7B1</accession>
<feature type="transmembrane region" description="Helical" evidence="1">
    <location>
        <begin position="432"/>
        <end position="459"/>
    </location>
</feature>
<feature type="transmembrane region" description="Helical" evidence="1">
    <location>
        <begin position="488"/>
        <end position="513"/>
    </location>
</feature>
<name>A0A451B7B1_9GAMM</name>
<keyword evidence="1" id="KW-1133">Transmembrane helix</keyword>
<evidence type="ECO:0008006" key="4">
    <source>
        <dbReference type="Google" id="ProtNLM"/>
    </source>
</evidence>
<organism evidence="3">
    <name type="scientific">Candidatus Kentrum sp. MB</name>
    <dbReference type="NCBI Taxonomy" id="2138164"/>
    <lineage>
        <taxon>Bacteria</taxon>
        <taxon>Pseudomonadati</taxon>
        <taxon>Pseudomonadota</taxon>
        <taxon>Gammaproteobacteria</taxon>
        <taxon>Candidatus Kentrum</taxon>
    </lineage>
</organism>
<feature type="transmembrane region" description="Helical" evidence="1">
    <location>
        <begin position="30"/>
        <end position="49"/>
    </location>
</feature>
<sequence length="568" mass="63323">MRVVAMNTYQLFNFFWIDFRRDMAAGGRTLYLLMTLAIGLLLAGVLLGVHRGLESAFFSAILGMDSGARVWVHNRPRYRLADLSPPSQWPCEEHPARPLERWLKPAGLPISYHGYWEIKLLRPLGWNKPHPDPRRTDSTAWFGGRATELNDPLLKRLRTLSGDDAGLLTALAHENPVLRPLVAPLSLIPYVDWGEQLAQTPVGLPGIRRQYELLADLANDEWINSTLRHPDRLAAALREGSLDNHPVYQSWREYLAAGGDRQAGIFLARPNRQTGRWTPLRWVKELPVGKEYGYLIEARLASALMADKPGLFPNLGGAYQALFFAGKPPAGLRACLHRDVVVGTAGGSVRGPYLLPQWLADCPALNGVDYEFSQGLGINDPPESARVCQWWPELDAHIADPRYLPDLLRVLDRQGLVVPPELRRQLSNAGELSAGLALAVSLLAMALFFYLLLHSLFLLADRARRARSEYGLLRAYGLGRRHLLLGDWLQVTATWAIALFLAWGILGTIQFVVYRLWPSARPFTDYLSATDALTGLALGLLGLLLVLTTGALWRGVLRHDPIDNVRLG</sequence>
<evidence type="ECO:0000313" key="3">
    <source>
        <dbReference type="EMBL" id="VFK74178.1"/>
    </source>
</evidence>
<dbReference type="EMBL" id="CAADFQ010000030">
    <property type="protein sequence ID" value="VFK32169.1"/>
    <property type="molecule type" value="Genomic_DNA"/>
</dbReference>
<keyword evidence="1" id="KW-0812">Transmembrane</keyword>
<dbReference type="AlphaFoldDB" id="A0A451B7B1"/>
<evidence type="ECO:0000313" key="2">
    <source>
        <dbReference type="EMBL" id="VFK32169.1"/>
    </source>
</evidence>
<reference evidence="3" key="1">
    <citation type="submission" date="2019-02" db="EMBL/GenBank/DDBJ databases">
        <authorList>
            <person name="Gruber-Vodicka R. H."/>
            <person name="Seah K. B. B."/>
        </authorList>
    </citation>
    <scope>NUCLEOTIDE SEQUENCE</scope>
    <source>
        <strain evidence="3">BECK_BZ198</strain>
        <strain evidence="2">BECK_BZ199</strain>
    </source>
</reference>
<feature type="transmembrane region" description="Helical" evidence="1">
    <location>
        <begin position="533"/>
        <end position="553"/>
    </location>
</feature>
<gene>
    <name evidence="3" type="ORF">BECKMB1821H_GA0114242_1001109</name>
    <name evidence="2" type="ORF">BECKMB1821I_GA0114274_103019</name>
</gene>
<protein>
    <recommendedName>
        <fullName evidence="4">FtsX-like permease family protein</fullName>
    </recommendedName>
</protein>
<proteinExistence type="predicted"/>
<keyword evidence="1" id="KW-0472">Membrane</keyword>